<evidence type="ECO:0000256" key="5">
    <source>
        <dbReference type="ARBA" id="ARBA00022475"/>
    </source>
</evidence>
<keyword evidence="19" id="KW-1185">Reference proteome</keyword>
<dbReference type="PANTHER" id="PTHR30012">
    <property type="entry name" value="GENERAL SECRETION PATHWAY PROTEIN"/>
    <property type="match status" value="1"/>
</dbReference>
<keyword evidence="5" id="KW-1003">Cell membrane</keyword>
<dbReference type="KEGG" id="ttc:FOKN1_0814"/>
<evidence type="ECO:0000256" key="3">
    <source>
        <dbReference type="ARBA" id="ARBA00005745"/>
    </source>
</evidence>
<comment type="subcellular location">
    <subcellularLocation>
        <location evidence="2 14">Cell inner membrane</location>
        <topology evidence="2 14">Multi-pass membrane protein</topology>
    </subcellularLocation>
</comment>
<evidence type="ECO:0000259" key="17">
    <source>
        <dbReference type="Pfam" id="PF00482"/>
    </source>
</evidence>
<dbReference type="PRINTS" id="PR00812">
    <property type="entry name" value="BCTERIALGSPF"/>
</dbReference>
<feature type="region of interest" description="Disordered" evidence="15">
    <location>
        <begin position="39"/>
        <end position="60"/>
    </location>
</feature>
<evidence type="ECO:0000256" key="12">
    <source>
        <dbReference type="ARBA" id="ARBA00023136"/>
    </source>
</evidence>
<feature type="domain" description="Type II secretion system protein GspF" evidence="17">
    <location>
        <begin position="73"/>
        <end position="195"/>
    </location>
</feature>
<dbReference type="InterPro" id="IPR001992">
    <property type="entry name" value="T2SS_GspF/T4SS_PilC_CS"/>
</dbReference>
<evidence type="ECO:0000313" key="19">
    <source>
        <dbReference type="Proteomes" id="UP000218765"/>
    </source>
</evidence>
<dbReference type="Gene3D" id="1.20.81.30">
    <property type="entry name" value="Type II secretion system (T2SS), domain F"/>
    <property type="match status" value="2"/>
</dbReference>
<dbReference type="PROSITE" id="PS00874">
    <property type="entry name" value="T2SP_F"/>
    <property type="match status" value="1"/>
</dbReference>
<evidence type="ECO:0000313" key="18">
    <source>
        <dbReference type="EMBL" id="BAZ93216.1"/>
    </source>
</evidence>
<dbReference type="RefSeq" id="WP_096364982.1">
    <property type="nucleotide sequence ID" value="NZ_AP018052.1"/>
</dbReference>
<evidence type="ECO:0000256" key="9">
    <source>
        <dbReference type="ARBA" id="ARBA00022837"/>
    </source>
</evidence>
<reference evidence="18 19" key="1">
    <citation type="submission" date="2017-05" db="EMBL/GenBank/DDBJ databases">
        <title>Thiocyanate degradation by Thiohalobacter thiocyanaticus FOKN1.</title>
        <authorList>
            <person name="Oshiki M."/>
            <person name="Fukushima T."/>
            <person name="Kawano S."/>
            <person name="Nakagawa J."/>
        </authorList>
    </citation>
    <scope>NUCLEOTIDE SEQUENCE [LARGE SCALE GENOMIC DNA]</scope>
    <source>
        <strain evidence="18 19">FOKN1</strain>
    </source>
</reference>
<dbReference type="NCBIfam" id="TIGR02120">
    <property type="entry name" value="GspF"/>
    <property type="match status" value="1"/>
</dbReference>
<dbReference type="Proteomes" id="UP000218765">
    <property type="component" value="Chromosome"/>
</dbReference>
<comment type="function">
    <text evidence="1">Component of the type II secretion system inner membrane complex required for the energy-dependent secretion of extracellular factors such as proteases and toxins from the periplasm.</text>
</comment>
<feature type="transmembrane region" description="Helical" evidence="16">
    <location>
        <begin position="171"/>
        <end position="194"/>
    </location>
</feature>
<name>A0A1Z4VNK3_9GAMM</name>
<evidence type="ECO:0000256" key="15">
    <source>
        <dbReference type="SAM" id="MobiDB-lite"/>
    </source>
</evidence>
<dbReference type="GO" id="GO:0046872">
    <property type="term" value="F:metal ion binding"/>
    <property type="evidence" value="ECO:0007669"/>
    <property type="project" value="UniProtKB-KW"/>
</dbReference>
<proteinExistence type="inferred from homology"/>
<evidence type="ECO:0000256" key="4">
    <source>
        <dbReference type="ARBA" id="ARBA00022448"/>
    </source>
</evidence>
<protein>
    <recommendedName>
        <fullName evidence="13">General secretion pathway protein F</fullName>
    </recommendedName>
</protein>
<dbReference type="FunFam" id="1.20.81.30:FF:000001">
    <property type="entry name" value="Type II secretion system protein F"/>
    <property type="match status" value="2"/>
</dbReference>
<keyword evidence="11 16" id="KW-1133">Transmembrane helix</keyword>
<feature type="transmembrane region" description="Helical" evidence="16">
    <location>
        <begin position="225"/>
        <end position="244"/>
    </location>
</feature>
<sequence>MPAFEYTALDIKGRERRGVLEGDTARQVRQQLRERQLTPMAVEPVAQEESSRGRPRGLGLRRGASATDLALLTRQLATLVRSGTPLEESLRAVAQQTEKPRLGNLLLAVRARVMEGHSLAGGLSDFPHVFPELYRATVAAGEQSGHLDLVLERLADYTEARQQMRSKIQMALFYPVMLTVMALTVVGLLLVYVVPQVVQVFDNIGQTLPLLTRILIAISDFFQHWGWLVLILLVLGVIGGGWLFRQPGPRRRLHRLYLSLPLISRLVKGVNTARFARTLSILVSSGVPVLEGLRIAGQVIVNEPMREAVEEAARRVREGSSIQAAMQRSGYFPPMTLHLIASGETSGQLEAMLERAAISQEREVETLIGTIMALFEPLLIVLMGVLVLLIVLAILLPIFDLNQMVR</sequence>
<accession>A0A1Z4VNK3</accession>
<organism evidence="18 19">
    <name type="scientific">Thiohalobacter thiocyanaticus</name>
    <dbReference type="NCBI Taxonomy" id="585455"/>
    <lineage>
        <taxon>Bacteria</taxon>
        <taxon>Pseudomonadati</taxon>
        <taxon>Pseudomonadota</taxon>
        <taxon>Gammaproteobacteria</taxon>
        <taxon>Thiohalobacterales</taxon>
        <taxon>Thiohalobacteraceae</taxon>
        <taxon>Thiohalobacter</taxon>
    </lineage>
</organism>
<dbReference type="OrthoDB" id="9805682at2"/>
<dbReference type="Pfam" id="PF00482">
    <property type="entry name" value="T2SSF"/>
    <property type="match status" value="2"/>
</dbReference>
<evidence type="ECO:0000256" key="14">
    <source>
        <dbReference type="RuleBase" id="RU003923"/>
    </source>
</evidence>
<dbReference type="GO" id="GO:0015628">
    <property type="term" value="P:protein secretion by the type II secretion system"/>
    <property type="evidence" value="ECO:0007669"/>
    <property type="project" value="InterPro"/>
</dbReference>
<feature type="domain" description="Type II secretion system protein GspF" evidence="17">
    <location>
        <begin position="275"/>
        <end position="397"/>
    </location>
</feature>
<keyword evidence="10" id="KW-0653">Protein transport</keyword>
<dbReference type="EMBL" id="AP018052">
    <property type="protein sequence ID" value="BAZ93216.1"/>
    <property type="molecule type" value="Genomic_DNA"/>
</dbReference>
<evidence type="ECO:0000256" key="6">
    <source>
        <dbReference type="ARBA" id="ARBA00022519"/>
    </source>
</evidence>
<evidence type="ECO:0000256" key="2">
    <source>
        <dbReference type="ARBA" id="ARBA00004429"/>
    </source>
</evidence>
<evidence type="ECO:0000256" key="13">
    <source>
        <dbReference type="ARBA" id="ARBA00030750"/>
    </source>
</evidence>
<evidence type="ECO:0000256" key="1">
    <source>
        <dbReference type="ARBA" id="ARBA00002684"/>
    </source>
</evidence>
<keyword evidence="4 14" id="KW-0813">Transport</keyword>
<comment type="similarity">
    <text evidence="3 14">Belongs to the GSP F family.</text>
</comment>
<keyword evidence="8" id="KW-0479">Metal-binding</keyword>
<evidence type="ECO:0000256" key="16">
    <source>
        <dbReference type="SAM" id="Phobius"/>
    </source>
</evidence>
<keyword evidence="9" id="KW-0106">Calcium</keyword>
<keyword evidence="12 16" id="KW-0472">Membrane</keyword>
<dbReference type="InterPro" id="IPR018076">
    <property type="entry name" value="T2SS_GspF_dom"/>
</dbReference>
<dbReference type="PANTHER" id="PTHR30012:SF0">
    <property type="entry name" value="TYPE II SECRETION SYSTEM PROTEIN F-RELATED"/>
    <property type="match status" value="1"/>
</dbReference>
<evidence type="ECO:0000256" key="11">
    <source>
        <dbReference type="ARBA" id="ARBA00022989"/>
    </source>
</evidence>
<dbReference type="GO" id="GO:0005886">
    <property type="term" value="C:plasma membrane"/>
    <property type="evidence" value="ECO:0007669"/>
    <property type="project" value="UniProtKB-SubCell"/>
</dbReference>
<dbReference type="AlphaFoldDB" id="A0A1Z4VNK3"/>
<keyword evidence="7 14" id="KW-0812">Transmembrane</keyword>
<dbReference type="InterPro" id="IPR011850">
    <property type="entry name" value="T2SS_GspF"/>
</dbReference>
<dbReference type="GO" id="GO:0015627">
    <property type="term" value="C:type II protein secretion system complex"/>
    <property type="evidence" value="ECO:0007669"/>
    <property type="project" value="InterPro"/>
</dbReference>
<evidence type="ECO:0000256" key="7">
    <source>
        <dbReference type="ARBA" id="ARBA00022692"/>
    </source>
</evidence>
<evidence type="ECO:0000256" key="10">
    <source>
        <dbReference type="ARBA" id="ARBA00022927"/>
    </source>
</evidence>
<keyword evidence="6" id="KW-0997">Cell inner membrane</keyword>
<dbReference type="InterPro" id="IPR042094">
    <property type="entry name" value="T2SS_GspF_sf"/>
</dbReference>
<feature type="transmembrane region" description="Helical" evidence="16">
    <location>
        <begin position="378"/>
        <end position="399"/>
    </location>
</feature>
<gene>
    <name evidence="18" type="ORF">FOKN1_0814</name>
</gene>
<dbReference type="InterPro" id="IPR003004">
    <property type="entry name" value="GspF/PilC"/>
</dbReference>
<evidence type="ECO:0000256" key="8">
    <source>
        <dbReference type="ARBA" id="ARBA00022723"/>
    </source>
</evidence>